<keyword evidence="3" id="KW-1185">Reference proteome</keyword>
<dbReference type="STRING" id="1208583.COMX_05565"/>
<dbReference type="InterPro" id="IPR050767">
    <property type="entry name" value="Sel1_AlgK"/>
</dbReference>
<dbReference type="InterPro" id="IPR011990">
    <property type="entry name" value="TPR-like_helical_dom_sf"/>
</dbReference>
<gene>
    <name evidence="2" type="ORF">COMX_05565</name>
</gene>
<dbReference type="PANTHER" id="PTHR11102:SF160">
    <property type="entry name" value="ERAD-ASSOCIATED E3 UBIQUITIN-PROTEIN LIGASE COMPONENT HRD3"/>
    <property type="match status" value="1"/>
</dbReference>
<dbReference type="Pfam" id="PF08238">
    <property type="entry name" value="Sel1"/>
    <property type="match status" value="4"/>
</dbReference>
<dbReference type="OrthoDB" id="6810016at2"/>
<dbReference type="SUPFAM" id="SSF81901">
    <property type="entry name" value="HCP-like"/>
    <property type="match status" value="1"/>
</dbReference>
<sequence>MKLKLLLMATALLLPISSVYAETTDEYVAGLKKEASIGNTEAQKELDKFQDLSKKANAGDAQAQYDLGMFYKGKADPYSYTSDSYSELKLQEWFGKAAHQGNVNAQQELIAYYKKIISSNDYNYSENARKIVSETKKKLENLLLSLVNKGDTKIQYELAMYYASNSDDDKISEKAGPWMVKAADQGLDEAMSKLGQWYLRGVNGVDKNYNKAKAILQKLADKGNNEGLFYLANCYENGLGATKDKQQAIKLYEQAADNGYINAANRLAIIFLNDKDTDNYMKYYNKVCFKDQLACMKLKTASMQSCSGADPYCMSVFKKIMPGEF</sequence>
<evidence type="ECO:0008006" key="4">
    <source>
        <dbReference type="Google" id="ProtNLM"/>
    </source>
</evidence>
<evidence type="ECO:0000256" key="1">
    <source>
        <dbReference type="SAM" id="SignalP"/>
    </source>
</evidence>
<dbReference type="eggNOG" id="COG0790">
    <property type="taxonomic scope" value="Bacteria"/>
</dbReference>
<comment type="caution">
    <text evidence="2">The sequence shown here is derived from an EMBL/GenBank/DDBJ whole genome shotgun (WGS) entry which is preliminary data.</text>
</comment>
<organism evidence="2 3">
    <name type="scientific">Commensalibacter papalotli</name>
    <name type="common">ex Servin-Garciduenas et al. 2014</name>
    <dbReference type="NCBI Taxonomy" id="1208583"/>
    <lineage>
        <taxon>Bacteria</taxon>
        <taxon>Pseudomonadati</taxon>
        <taxon>Pseudomonadota</taxon>
        <taxon>Alphaproteobacteria</taxon>
        <taxon>Acetobacterales</taxon>
        <taxon>Acetobacteraceae</taxon>
    </lineage>
</organism>
<dbReference type="PANTHER" id="PTHR11102">
    <property type="entry name" value="SEL-1-LIKE PROTEIN"/>
    <property type="match status" value="1"/>
</dbReference>
<feature type="chain" id="PRO_5004891235" description="Sel1 repeat family protein" evidence="1">
    <location>
        <begin position="22"/>
        <end position="325"/>
    </location>
</feature>
<dbReference type="Proteomes" id="UP000019250">
    <property type="component" value="Unassembled WGS sequence"/>
</dbReference>
<protein>
    <recommendedName>
        <fullName evidence="4">Sel1 repeat family protein</fullName>
    </recommendedName>
</protein>
<name>W7DYV3_9PROT</name>
<dbReference type="Gene3D" id="1.25.40.10">
    <property type="entry name" value="Tetratricopeptide repeat domain"/>
    <property type="match status" value="2"/>
</dbReference>
<feature type="signal peptide" evidence="1">
    <location>
        <begin position="1"/>
        <end position="21"/>
    </location>
</feature>
<keyword evidence="1" id="KW-0732">Signal</keyword>
<dbReference type="RefSeq" id="WP_034337976.1">
    <property type="nucleotide sequence ID" value="NZ_ATSX01000001.1"/>
</dbReference>
<dbReference type="SMART" id="SM00671">
    <property type="entry name" value="SEL1"/>
    <property type="match status" value="4"/>
</dbReference>
<evidence type="ECO:0000313" key="3">
    <source>
        <dbReference type="Proteomes" id="UP000019250"/>
    </source>
</evidence>
<accession>W7DYV3</accession>
<evidence type="ECO:0000313" key="2">
    <source>
        <dbReference type="EMBL" id="EUK19193.1"/>
    </source>
</evidence>
<reference evidence="2 3" key="1">
    <citation type="journal article" date="2014" name="Genome Announc.">
        <title>Draft Genome Sequence of Commensalibacter papalotli MX01, a Symbiont Identified from the Guts of Overwintering Monarch Butterflies.</title>
        <authorList>
            <person name="Servin-Garciduenas L.E."/>
            <person name="Sanchez-Quinto A."/>
            <person name="Martinez-Romero E."/>
        </authorList>
    </citation>
    <scope>NUCLEOTIDE SEQUENCE [LARGE SCALE GENOMIC DNA]</scope>
    <source>
        <strain evidence="3">MX-MONARCH01</strain>
    </source>
</reference>
<dbReference type="InterPro" id="IPR006597">
    <property type="entry name" value="Sel1-like"/>
</dbReference>
<proteinExistence type="predicted"/>
<dbReference type="EMBL" id="ATSX01000001">
    <property type="protein sequence ID" value="EUK19193.1"/>
    <property type="molecule type" value="Genomic_DNA"/>
</dbReference>
<dbReference type="AlphaFoldDB" id="W7DYV3"/>